<dbReference type="GO" id="GO:0051287">
    <property type="term" value="F:NAD binding"/>
    <property type="evidence" value="ECO:0007669"/>
    <property type="project" value="InterPro"/>
</dbReference>
<dbReference type="InterPro" id="IPR008927">
    <property type="entry name" value="6-PGluconate_DH-like_C_sf"/>
</dbReference>
<evidence type="ECO:0000313" key="6">
    <source>
        <dbReference type="Proteomes" id="UP000535491"/>
    </source>
</evidence>
<gene>
    <name evidence="5" type="ORF">H1191_16980</name>
</gene>
<dbReference type="PANTHER" id="PTHR43491">
    <property type="entry name" value="UDP-N-ACETYL-D-MANNOSAMINE DEHYDROGENASE"/>
    <property type="match status" value="1"/>
</dbReference>
<dbReference type="SUPFAM" id="SSF51735">
    <property type="entry name" value="NAD(P)-binding Rossmann-fold domains"/>
    <property type="match status" value="1"/>
</dbReference>
<feature type="domain" description="UDP-glucose/GDP-mannose dehydrogenase C-terminal" evidence="4">
    <location>
        <begin position="333"/>
        <end position="428"/>
    </location>
</feature>
<evidence type="ECO:0000256" key="2">
    <source>
        <dbReference type="ARBA" id="ARBA00023027"/>
    </source>
</evidence>
<dbReference type="Proteomes" id="UP000535491">
    <property type="component" value="Unassembled WGS sequence"/>
</dbReference>
<dbReference type="InterPro" id="IPR017476">
    <property type="entry name" value="UDP-Glc/GDP-Man"/>
</dbReference>
<dbReference type="SUPFAM" id="SSF48179">
    <property type="entry name" value="6-phosphogluconate dehydrogenase C-terminal domain-like"/>
    <property type="match status" value="1"/>
</dbReference>
<dbReference type="PANTHER" id="PTHR43491:SF1">
    <property type="entry name" value="UDP-N-ACETYL-D-MANNOSAMINE DEHYDROGENASE"/>
    <property type="match status" value="1"/>
</dbReference>
<dbReference type="SUPFAM" id="SSF52413">
    <property type="entry name" value="UDP-glucose/GDP-mannose dehydrogenase C-terminal domain"/>
    <property type="match status" value="1"/>
</dbReference>
<keyword evidence="2" id="KW-0520">NAD</keyword>
<accession>A0A7W1WU48</accession>
<comment type="caution">
    <text evidence="5">The sequence shown here is derived from an EMBL/GenBank/DDBJ whole genome shotgun (WGS) entry which is preliminary data.</text>
</comment>
<name>A0A7W1WU48_9BACL</name>
<dbReference type="InterPro" id="IPR001732">
    <property type="entry name" value="UDP-Glc/GDP-Man_DH_N"/>
</dbReference>
<dbReference type="EMBL" id="JACEIQ010000021">
    <property type="protein sequence ID" value="MBA4495987.1"/>
    <property type="molecule type" value="Genomic_DNA"/>
</dbReference>
<evidence type="ECO:0000259" key="4">
    <source>
        <dbReference type="SMART" id="SM00984"/>
    </source>
</evidence>
<dbReference type="Gene3D" id="3.40.50.720">
    <property type="entry name" value="NAD(P)-binding Rossmann-like Domain"/>
    <property type="match status" value="2"/>
</dbReference>
<dbReference type="GO" id="GO:0000271">
    <property type="term" value="P:polysaccharide biosynthetic process"/>
    <property type="evidence" value="ECO:0007669"/>
    <property type="project" value="InterPro"/>
</dbReference>
<keyword evidence="6" id="KW-1185">Reference proteome</keyword>
<proteinExistence type="inferred from homology"/>
<dbReference type="Pfam" id="PF03720">
    <property type="entry name" value="UDPG_MGDP_dh_C"/>
    <property type="match status" value="1"/>
</dbReference>
<keyword evidence="1" id="KW-0560">Oxidoreductase</keyword>
<dbReference type="PIRSF" id="PIRSF500136">
    <property type="entry name" value="UDP_ManNAc_DH"/>
    <property type="match status" value="1"/>
</dbReference>
<dbReference type="InterPro" id="IPR036220">
    <property type="entry name" value="UDP-Glc/GDP-Man_DH_C_sf"/>
</dbReference>
<dbReference type="GO" id="GO:0016628">
    <property type="term" value="F:oxidoreductase activity, acting on the CH-CH group of donors, NAD or NADP as acceptor"/>
    <property type="evidence" value="ECO:0007669"/>
    <property type="project" value="InterPro"/>
</dbReference>
<evidence type="ECO:0000256" key="1">
    <source>
        <dbReference type="ARBA" id="ARBA00023002"/>
    </source>
</evidence>
<dbReference type="InterPro" id="IPR014027">
    <property type="entry name" value="UDP-Glc/GDP-Man_DH_C"/>
</dbReference>
<evidence type="ECO:0000313" key="5">
    <source>
        <dbReference type="EMBL" id="MBA4495987.1"/>
    </source>
</evidence>
<dbReference type="SMART" id="SM00984">
    <property type="entry name" value="UDPG_MGDP_dh_C"/>
    <property type="match status" value="1"/>
</dbReference>
<reference evidence="5 6" key="1">
    <citation type="submission" date="2020-07" db="EMBL/GenBank/DDBJ databases">
        <authorList>
            <person name="Feng H."/>
        </authorList>
    </citation>
    <scope>NUCLEOTIDE SEQUENCE [LARGE SCALE GENOMIC DNA]</scope>
    <source>
        <strain evidence="6">s-10</strain>
    </source>
</reference>
<dbReference type="InterPro" id="IPR028359">
    <property type="entry name" value="UDP_ManNAc/GlcNAc_DH"/>
</dbReference>
<dbReference type="PIRSF" id="PIRSF000124">
    <property type="entry name" value="UDPglc_GDPman_dh"/>
    <property type="match status" value="1"/>
</dbReference>
<dbReference type="NCBIfam" id="TIGR03026">
    <property type="entry name" value="NDP-sugDHase"/>
    <property type="match status" value="1"/>
</dbReference>
<evidence type="ECO:0000256" key="3">
    <source>
        <dbReference type="PIRNR" id="PIRNR000124"/>
    </source>
</evidence>
<dbReference type="InterPro" id="IPR036291">
    <property type="entry name" value="NAD(P)-bd_dom_sf"/>
</dbReference>
<dbReference type="AlphaFoldDB" id="A0A7W1WU48"/>
<dbReference type="GO" id="GO:0016616">
    <property type="term" value="F:oxidoreductase activity, acting on the CH-OH group of donors, NAD or NADP as acceptor"/>
    <property type="evidence" value="ECO:0007669"/>
    <property type="project" value="InterPro"/>
</dbReference>
<comment type="similarity">
    <text evidence="3">Belongs to the UDP-glucose/GDP-mannose dehydrogenase family.</text>
</comment>
<dbReference type="Pfam" id="PF00984">
    <property type="entry name" value="UDPG_MGDP_dh"/>
    <property type="match status" value="1"/>
</dbReference>
<dbReference type="InterPro" id="IPR014026">
    <property type="entry name" value="UDP-Glc/GDP-Man_DH_dimer"/>
</dbReference>
<protein>
    <submittedName>
        <fullName evidence="5">Nucleotide sugar dehydrogenase</fullName>
    </submittedName>
</protein>
<dbReference type="Pfam" id="PF03721">
    <property type="entry name" value="UDPG_MGDP_dh_N"/>
    <property type="match status" value="1"/>
</dbReference>
<organism evidence="5 6">
    <name type="scientific">Paenactinomyces guangxiensis</name>
    <dbReference type="NCBI Taxonomy" id="1490290"/>
    <lineage>
        <taxon>Bacteria</taxon>
        <taxon>Bacillati</taxon>
        <taxon>Bacillota</taxon>
        <taxon>Bacilli</taxon>
        <taxon>Bacillales</taxon>
        <taxon>Thermoactinomycetaceae</taxon>
        <taxon>Paenactinomyces</taxon>
    </lineage>
</organism>
<sequence length="439" mass="48715">MNVTTKTLLQKIEDKSAVIGVVGLGYVGLPLAVEKAKAGYKVVGFDILAHRVDMVNKGINYIGDVVDEELKEIVQKGQLQATTDYSLISKVDAVAICVPTPLDKYQQPDTSYVESSGKEIAKYLHPGVLVVLESTTYPGTTEEVLQPILEKTGLKVGQDFHLAYSPERVDPGNKVFNTKNTPKVVGGVTPECTRVAAALYRGVLEGEVHEVSSPKVAEMEKILENTFRNINIGLANEMAILCNKMGIDVWEVIDAAKTKPYGFMAFYPGPGLGGHCIPIDPFYLTWKAREYNYHTRLIEVAGEINNEMPAFVVDRMMKILNRYGKALNGAKVAVLGVAYKKDIDDMRESPVLEIVELLEKYKADFVTVDPHVATFRAGNKEYETVELTEEVLESADIVLIATDHSAFDYQWIADKSKVIFDTRNALKEVKEIRADYEKL</sequence>